<name>A0AAN4YWV0_ASPOZ</name>
<dbReference type="Proteomes" id="UP001165205">
    <property type="component" value="Unassembled WGS sequence"/>
</dbReference>
<sequence length="97" mass="11048">MPQINPLRKLVEVVRKVKCVIEPRKGLPKGMGFHEYFKLTDEVDDSLAHYEKDEISLAYSKLTMDDIEKHFGIPREPVPLLFPSLGMPVPETLGKLS</sequence>
<proteinExistence type="predicted"/>
<gene>
    <name evidence="1" type="ORF">Aory04_001157200</name>
</gene>
<comment type="caution">
    <text evidence="1">The sequence shown here is derived from an EMBL/GenBank/DDBJ whole genome shotgun (WGS) entry which is preliminary data.</text>
</comment>
<evidence type="ECO:0000313" key="1">
    <source>
        <dbReference type="EMBL" id="GMG36559.1"/>
    </source>
</evidence>
<dbReference type="AlphaFoldDB" id="A0AAN4YWV0"/>
<evidence type="ECO:0000313" key="2">
    <source>
        <dbReference type="Proteomes" id="UP001165205"/>
    </source>
</evidence>
<organism evidence="1 2">
    <name type="scientific">Aspergillus oryzae</name>
    <name type="common">Yellow koji mold</name>
    <dbReference type="NCBI Taxonomy" id="5062"/>
    <lineage>
        <taxon>Eukaryota</taxon>
        <taxon>Fungi</taxon>
        <taxon>Dikarya</taxon>
        <taxon>Ascomycota</taxon>
        <taxon>Pezizomycotina</taxon>
        <taxon>Eurotiomycetes</taxon>
        <taxon>Eurotiomycetidae</taxon>
        <taxon>Eurotiales</taxon>
        <taxon>Aspergillaceae</taxon>
        <taxon>Aspergillus</taxon>
        <taxon>Aspergillus subgen. Circumdati</taxon>
    </lineage>
</organism>
<dbReference type="EMBL" id="BSYA01000204">
    <property type="protein sequence ID" value="GMG36559.1"/>
    <property type="molecule type" value="Genomic_DNA"/>
</dbReference>
<reference evidence="1" key="1">
    <citation type="submission" date="2023-04" db="EMBL/GenBank/DDBJ databases">
        <title>Aspergillus oryzae NBRC 4228.</title>
        <authorList>
            <person name="Ichikawa N."/>
            <person name="Sato H."/>
            <person name="Tonouchi N."/>
        </authorList>
    </citation>
    <scope>NUCLEOTIDE SEQUENCE</scope>
    <source>
        <strain evidence="1">NBRC 4228</strain>
    </source>
</reference>
<protein>
    <submittedName>
        <fullName evidence="1">Unnamed protein product</fullName>
    </submittedName>
</protein>
<accession>A0AAN4YWV0</accession>